<dbReference type="InterPro" id="IPR007111">
    <property type="entry name" value="NACHT_NTPase"/>
</dbReference>
<proteinExistence type="predicted"/>
<dbReference type="KEGG" id="pfy:PFICI_07454"/>
<organism evidence="3 4">
    <name type="scientific">Pestalotiopsis fici (strain W106-1 / CGMCC3.15140)</name>
    <dbReference type="NCBI Taxonomy" id="1229662"/>
    <lineage>
        <taxon>Eukaryota</taxon>
        <taxon>Fungi</taxon>
        <taxon>Dikarya</taxon>
        <taxon>Ascomycota</taxon>
        <taxon>Pezizomycotina</taxon>
        <taxon>Sordariomycetes</taxon>
        <taxon>Xylariomycetidae</taxon>
        <taxon>Amphisphaeriales</taxon>
        <taxon>Sporocadaceae</taxon>
        <taxon>Pestalotiopsis</taxon>
    </lineage>
</organism>
<dbReference type="InterPro" id="IPR003593">
    <property type="entry name" value="AAA+_ATPase"/>
</dbReference>
<dbReference type="PROSITE" id="PS50837">
    <property type="entry name" value="NACHT"/>
    <property type="match status" value="1"/>
</dbReference>
<dbReference type="HOGENOM" id="CLU_004850_0_0_1"/>
<dbReference type="Pfam" id="PF24883">
    <property type="entry name" value="NPHP3_N"/>
    <property type="match status" value="1"/>
</dbReference>
<dbReference type="Gene3D" id="3.40.50.300">
    <property type="entry name" value="P-loop containing nucleotide triphosphate hydrolases"/>
    <property type="match status" value="1"/>
</dbReference>
<evidence type="ECO:0000313" key="3">
    <source>
        <dbReference type="EMBL" id="ETS79925.1"/>
    </source>
</evidence>
<evidence type="ECO:0000256" key="1">
    <source>
        <dbReference type="ARBA" id="ARBA00022737"/>
    </source>
</evidence>
<dbReference type="STRING" id="1229662.W3X1H1"/>
<keyword evidence="1" id="KW-0677">Repeat</keyword>
<dbReference type="PANTHER" id="PTHR10039">
    <property type="entry name" value="AMELOGENIN"/>
    <property type="match status" value="1"/>
</dbReference>
<dbReference type="InterPro" id="IPR027417">
    <property type="entry name" value="P-loop_NTPase"/>
</dbReference>
<dbReference type="SUPFAM" id="SSF52540">
    <property type="entry name" value="P-loop containing nucleoside triphosphate hydrolases"/>
    <property type="match status" value="1"/>
</dbReference>
<dbReference type="OrthoDB" id="7464126at2759"/>
<dbReference type="eggNOG" id="ENOG502RS7X">
    <property type="taxonomic scope" value="Eukaryota"/>
</dbReference>
<keyword evidence="4" id="KW-1185">Reference proteome</keyword>
<dbReference type="RefSeq" id="XP_007834226.1">
    <property type="nucleotide sequence ID" value="XM_007836035.1"/>
</dbReference>
<protein>
    <recommendedName>
        <fullName evidence="2">NACHT domain-containing protein</fullName>
    </recommendedName>
</protein>
<evidence type="ECO:0000313" key="4">
    <source>
        <dbReference type="Proteomes" id="UP000030651"/>
    </source>
</evidence>
<dbReference type="AlphaFoldDB" id="W3X1H1"/>
<dbReference type="InParanoid" id="W3X1H1"/>
<name>W3X1H1_PESFW</name>
<gene>
    <name evidence="3" type="ORF">PFICI_07454</name>
</gene>
<sequence>MTSITNQQLSGDNVRSLIVSWIRGDVGDDNPTVVKTHHPQTCEWIFQHEQFKTWIKSTNSTCLLFSGPPGAGKTVSASAVAKYLEDRGLRTTTFYFSFSDPSKRTTITALRALALELLALHDSVPDSVQLLYASDTGNGSSQLSDVVIAGNLLKELVKQISRVHIILDGLDECRDRKTLLPILGSLLESTTFGIVKWFLTSRPERDIRGEILRHTVLDIEASVDSIKSDINRFLHESRTNDQWNHKIDDIVEKSGGNFLWATMALRVLNDTSFTDEKHLAMELEKFPRDLNGLYMRDLHRLSKRKSWQQELARKMFTFLVASFQPLRLSELSDALTVPTSPDSPPLPQGQPEDSLLEDLCSGLVVFDRSLPGSSEDPVLRFTHKSVHDFFLQILEAEEMDQLGIPIDASFNGLDGDHFEKRMRALFKKFIESTGAPGKIERFFTSTSAANAELGQVCLQYLTNPRYNTPGLQKELLEKRDHAFLKYAAVFWHAHLSITRPKSQISHQVESFMESSAFWNCVTIQSIIAPHLYAIYYQDNTSLKYMEAIPVASSESQPADVHYASPLPAWMKTARVEDFDSFITQWCRVLNSCPGNLSQCYMDDQWKSKWPSTSMWFSNHVRCRAIYSNDMTINDLISAEIQKKKQRQITVKSTSASPADYGTISINDSVQVELYAHDCGDCRSSYCPMCLTTFPSKLVTKTEIDTDAETGISSSHRSPVPSSSDWEVVTYTSDMDTKLEPPSSEPRAVAVQWRCSSQETDDSIHDHQKGSMLVGSNLYSDSDSDSEDDEEALQAQLPIHSAARSTQQHCFLVTRQNADAVSYLWESTYRNTITRGGFHPTEPWVFWSPSAHVLCKANTVTALIEQTALPEPPGIDFTTTQSLHKEIYVSENGSLLFYLILAVTPLGTGVQCRLCITALKMVQTEDGALKVSAVGSSSALTFFVNEGLEAPLILVAWSPDHVYVALPPLSCKPKVVRLPLQPQNQTFGISAGFQTTQQPIFFPSTTPYRQPKLLVDEQGRLVLTLSAQLISPNLQKDTAITGSCDETSESQNLQGPVAISWPPEYLADWRDWNELADANSEQQSSAMDKARRLRGSYISPEHQFHVAVRSGLNYRTKMFISCS</sequence>
<reference evidence="4" key="1">
    <citation type="journal article" date="2015" name="BMC Genomics">
        <title>Genomic and transcriptomic analysis of the endophytic fungus Pestalotiopsis fici reveals its lifestyle and high potential for synthesis of natural products.</title>
        <authorList>
            <person name="Wang X."/>
            <person name="Zhang X."/>
            <person name="Liu L."/>
            <person name="Xiang M."/>
            <person name="Wang W."/>
            <person name="Sun X."/>
            <person name="Che Y."/>
            <person name="Guo L."/>
            <person name="Liu G."/>
            <person name="Guo L."/>
            <person name="Wang C."/>
            <person name="Yin W.B."/>
            <person name="Stadler M."/>
            <person name="Zhang X."/>
            <person name="Liu X."/>
        </authorList>
    </citation>
    <scope>NUCLEOTIDE SEQUENCE [LARGE SCALE GENOMIC DNA]</scope>
    <source>
        <strain evidence="4">W106-1 / CGMCC3.15140</strain>
    </source>
</reference>
<dbReference type="Proteomes" id="UP000030651">
    <property type="component" value="Unassembled WGS sequence"/>
</dbReference>
<dbReference type="SMART" id="SM00382">
    <property type="entry name" value="AAA"/>
    <property type="match status" value="1"/>
</dbReference>
<dbReference type="InterPro" id="IPR056884">
    <property type="entry name" value="NPHP3-like_N"/>
</dbReference>
<evidence type="ECO:0000259" key="2">
    <source>
        <dbReference type="PROSITE" id="PS50837"/>
    </source>
</evidence>
<feature type="domain" description="NACHT" evidence="2">
    <location>
        <begin position="61"/>
        <end position="203"/>
    </location>
</feature>
<dbReference type="EMBL" id="KI912113">
    <property type="protein sequence ID" value="ETS79925.1"/>
    <property type="molecule type" value="Genomic_DNA"/>
</dbReference>
<accession>W3X1H1</accession>
<dbReference type="OMA" id="AFWTCIY"/>
<dbReference type="GeneID" id="19272467"/>